<feature type="region of interest" description="Disordered" evidence="1">
    <location>
        <begin position="1"/>
        <end position="54"/>
    </location>
</feature>
<feature type="compositionally biased region" description="Polar residues" evidence="1">
    <location>
        <begin position="10"/>
        <end position="28"/>
    </location>
</feature>
<dbReference type="AlphaFoldDB" id="A0AAN6YWZ6"/>
<accession>A0AAN6YWZ6</accession>
<dbReference type="GeneID" id="89933047"/>
<dbReference type="Proteomes" id="UP001302812">
    <property type="component" value="Unassembled WGS sequence"/>
</dbReference>
<organism evidence="2 3">
    <name type="scientific">Canariomyces notabilis</name>
    <dbReference type="NCBI Taxonomy" id="2074819"/>
    <lineage>
        <taxon>Eukaryota</taxon>
        <taxon>Fungi</taxon>
        <taxon>Dikarya</taxon>
        <taxon>Ascomycota</taxon>
        <taxon>Pezizomycotina</taxon>
        <taxon>Sordariomycetes</taxon>
        <taxon>Sordariomycetidae</taxon>
        <taxon>Sordariales</taxon>
        <taxon>Chaetomiaceae</taxon>
        <taxon>Canariomyces</taxon>
    </lineage>
</organism>
<reference evidence="2" key="1">
    <citation type="journal article" date="2023" name="Mol. Phylogenet. Evol.">
        <title>Genome-scale phylogeny and comparative genomics of the fungal order Sordariales.</title>
        <authorList>
            <person name="Hensen N."/>
            <person name="Bonometti L."/>
            <person name="Westerberg I."/>
            <person name="Brannstrom I.O."/>
            <person name="Guillou S."/>
            <person name="Cros-Aarteil S."/>
            <person name="Calhoun S."/>
            <person name="Haridas S."/>
            <person name="Kuo A."/>
            <person name="Mondo S."/>
            <person name="Pangilinan J."/>
            <person name="Riley R."/>
            <person name="LaButti K."/>
            <person name="Andreopoulos B."/>
            <person name="Lipzen A."/>
            <person name="Chen C."/>
            <person name="Yan M."/>
            <person name="Daum C."/>
            <person name="Ng V."/>
            <person name="Clum A."/>
            <person name="Steindorff A."/>
            <person name="Ohm R.A."/>
            <person name="Martin F."/>
            <person name="Silar P."/>
            <person name="Natvig D.O."/>
            <person name="Lalanne C."/>
            <person name="Gautier V."/>
            <person name="Ament-Velasquez S.L."/>
            <person name="Kruys A."/>
            <person name="Hutchinson M.I."/>
            <person name="Powell A.J."/>
            <person name="Barry K."/>
            <person name="Miller A.N."/>
            <person name="Grigoriev I.V."/>
            <person name="Debuchy R."/>
            <person name="Gladieux P."/>
            <person name="Hiltunen Thoren M."/>
            <person name="Johannesson H."/>
        </authorList>
    </citation>
    <scope>NUCLEOTIDE SEQUENCE</scope>
    <source>
        <strain evidence="2">CBS 508.74</strain>
    </source>
</reference>
<evidence type="ECO:0000313" key="3">
    <source>
        <dbReference type="Proteomes" id="UP001302812"/>
    </source>
</evidence>
<sequence length="149" mass="15741">MSAEAAKPDQLSQLEHQNTDQTQQQTGSAADEKQAESGATETKPKKLKGASPLKKAANLVKTLFKCLKMKPKARKLVDDDDDDDERRPHDSVQEAKAGAGAVDSEAAGVVDKPMDKEAANTSTAISTEPPSLDAKGITTTTITAQPVVN</sequence>
<feature type="region of interest" description="Disordered" evidence="1">
    <location>
        <begin position="71"/>
        <end position="149"/>
    </location>
</feature>
<evidence type="ECO:0000313" key="2">
    <source>
        <dbReference type="EMBL" id="KAK4116004.1"/>
    </source>
</evidence>
<dbReference type="RefSeq" id="XP_064673574.1">
    <property type="nucleotide sequence ID" value="XM_064808924.1"/>
</dbReference>
<keyword evidence="3" id="KW-1185">Reference proteome</keyword>
<name>A0AAN6YWZ6_9PEZI</name>
<protein>
    <submittedName>
        <fullName evidence="2">Uncharacterized protein</fullName>
    </submittedName>
</protein>
<evidence type="ECO:0000256" key="1">
    <source>
        <dbReference type="SAM" id="MobiDB-lite"/>
    </source>
</evidence>
<proteinExistence type="predicted"/>
<feature type="compositionally biased region" description="Polar residues" evidence="1">
    <location>
        <begin position="119"/>
        <end position="129"/>
    </location>
</feature>
<reference evidence="2" key="2">
    <citation type="submission" date="2023-05" db="EMBL/GenBank/DDBJ databases">
        <authorList>
            <consortium name="Lawrence Berkeley National Laboratory"/>
            <person name="Steindorff A."/>
            <person name="Hensen N."/>
            <person name="Bonometti L."/>
            <person name="Westerberg I."/>
            <person name="Brannstrom I.O."/>
            <person name="Guillou S."/>
            <person name="Cros-Aarteil S."/>
            <person name="Calhoun S."/>
            <person name="Haridas S."/>
            <person name="Kuo A."/>
            <person name="Mondo S."/>
            <person name="Pangilinan J."/>
            <person name="Riley R."/>
            <person name="Labutti K."/>
            <person name="Andreopoulos B."/>
            <person name="Lipzen A."/>
            <person name="Chen C."/>
            <person name="Yanf M."/>
            <person name="Daum C."/>
            <person name="Ng V."/>
            <person name="Clum A."/>
            <person name="Ohm R."/>
            <person name="Martin F."/>
            <person name="Silar P."/>
            <person name="Natvig D."/>
            <person name="Lalanne C."/>
            <person name="Gautier V."/>
            <person name="Ament-Velasquez S.L."/>
            <person name="Kruys A."/>
            <person name="Hutchinson M.I."/>
            <person name="Powell A.J."/>
            <person name="Barry K."/>
            <person name="Miller A.N."/>
            <person name="Grigoriev I.V."/>
            <person name="Debuchy R."/>
            <person name="Gladieux P."/>
            <person name="Thoren M.H."/>
            <person name="Johannesson H."/>
        </authorList>
    </citation>
    <scope>NUCLEOTIDE SEQUENCE</scope>
    <source>
        <strain evidence="2">CBS 508.74</strain>
    </source>
</reference>
<gene>
    <name evidence="2" type="ORF">N656DRAFT_219722</name>
</gene>
<comment type="caution">
    <text evidence="2">The sequence shown here is derived from an EMBL/GenBank/DDBJ whole genome shotgun (WGS) entry which is preliminary data.</text>
</comment>
<feature type="compositionally biased region" description="Polar residues" evidence="1">
    <location>
        <begin position="137"/>
        <end position="149"/>
    </location>
</feature>
<dbReference type="EMBL" id="MU853333">
    <property type="protein sequence ID" value="KAK4116004.1"/>
    <property type="molecule type" value="Genomic_DNA"/>
</dbReference>